<proteinExistence type="predicted"/>
<dbReference type="AlphaFoldDB" id="A0A7R9A1R7"/>
<keyword evidence="2" id="KW-1185">Reference proteome</keyword>
<protein>
    <submittedName>
        <fullName evidence="1">Uncharacterized protein</fullName>
    </submittedName>
</protein>
<organism evidence="1">
    <name type="scientific">Darwinula stevensoni</name>
    <dbReference type="NCBI Taxonomy" id="69355"/>
    <lineage>
        <taxon>Eukaryota</taxon>
        <taxon>Metazoa</taxon>
        <taxon>Ecdysozoa</taxon>
        <taxon>Arthropoda</taxon>
        <taxon>Crustacea</taxon>
        <taxon>Oligostraca</taxon>
        <taxon>Ostracoda</taxon>
        <taxon>Podocopa</taxon>
        <taxon>Podocopida</taxon>
        <taxon>Darwinulocopina</taxon>
        <taxon>Darwinuloidea</taxon>
        <taxon>Darwinulidae</taxon>
        <taxon>Darwinula</taxon>
    </lineage>
</organism>
<dbReference type="Gene3D" id="2.60.20.10">
    <property type="entry name" value="Crystallins"/>
    <property type="match status" value="1"/>
</dbReference>
<dbReference type="SUPFAM" id="SSF49695">
    <property type="entry name" value="gamma-Crystallin-like"/>
    <property type="match status" value="1"/>
</dbReference>
<sequence length="436" mass="49666">MGSEKQRLVIERIVEGEPTMKRSVLLILLSLAMSWAQLQNATIYDLPNFDEGGAWSSRIGYCPDFRDCDPFIGDNTVSSTCVVGIWLFYSEYFYNYENFGGVEWVHGTNYCTNLGALSNQVSSLKYVGHPYNWKIDTITLYEFDLFFGLEYHEWVDATEVPEQLSGVGSVIITGENNWTVYSLPNYDGDRVCLGVDQGQYVGFAPDLTAFGVGTVGSFRRGCFSDRNLQDIERNGERNMKRSVLLLALSLAMSWAQQQVALIYDWLEGDEGGAWSERNSYCQDFRSCDRYIGDNVISSTCITGVWIFYGESNYNSQSSGVVEYNAGDYYCWNLGIANNQVSSLRYAGDTFAWKDPSLNLYQFEYFCGMEFFETQDTPQLPVEMDTVDSFIITGREYWTLYSVFNIPTVKSFRRGCFAERKILLRSDQRGVEISARN</sequence>
<reference evidence="1" key="1">
    <citation type="submission" date="2020-11" db="EMBL/GenBank/DDBJ databases">
        <authorList>
            <person name="Tran Van P."/>
        </authorList>
    </citation>
    <scope>NUCLEOTIDE SEQUENCE</scope>
</reference>
<evidence type="ECO:0000313" key="1">
    <source>
        <dbReference type="EMBL" id="CAD7242917.1"/>
    </source>
</evidence>
<name>A0A7R9A1R7_9CRUS</name>
<dbReference type="InterPro" id="IPR011024">
    <property type="entry name" value="G_crystallin-like"/>
</dbReference>
<evidence type="ECO:0000313" key="2">
    <source>
        <dbReference type="Proteomes" id="UP000677054"/>
    </source>
</evidence>
<dbReference type="Proteomes" id="UP000677054">
    <property type="component" value="Unassembled WGS sequence"/>
</dbReference>
<dbReference type="EMBL" id="CAJPEV010000335">
    <property type="protein sequence ID" value="CAG0884153.1"/>
    <property type="molecule type" value="Genomic_DNA"/>
</dbReference>
<accession>A0A7R9A1R7</accession>
<gene>
    <name evidence="1" type="ORF">DSTB1V02_LOCUS2858</name>
</gene>
<dbReference type="EMBL" id="LR899852">
    <property type="protein sequence ID" value="CAD7242917.1"/>
    <property type="molecule type" value="Genomic_DNA"/>
</dbReference>
<dbReference type="OrthoDB" id="8407241at2759"/>